<feature type="domain" description="Thioredoxin" evidence="14">
    <location>
        <begin position="4"/>
        <end position="155"/>
    </location>
</feature>
<keyword evidence="16" id="KW-1185">Reference proteome</keyword>
<feature type="active site" description="Cysteine sulfenic acid (-SOH) intermediate; for peroxidase activity" evidence="13">
    <location>
        <position position="46"/>
    </location>
</feature>
<dbReference type="GO" id="GO:0034599">
    <property type="term" value="P:cellular response to oxidative stress"/>
    <property type="evidence" value="ECO:0007669"/>
    <property type="project" value="TreeGrafter"/>
</dbReference>
<evidence type="ECO:0000313" key="15">
    <source>
        <dbReference type="EMBL" id="TWE07839.1"/>
    </source>
</evidence>
<evidence type="ECO:0000259" key="14">
    <source>
        <dbReference type="PROSITE" id="PS51352"/>
    </source>
</evidence>
<evidence type="ECO:0000256" key="11">
    <source>
        <dbReference type="ARBA" id="ARBA00041373"/>
    </source>
</evidence>
<evidence type="ECO:0000256" key="7">
    <source>
        <dbReference type="ARBA" id="ARBA00023157"/>
    </source>
</evidence>
<dbReference type="InterPro" id="IPR036249">
    <property type="entry name" value="Thioredoxin-like_sf"/>
</dbReference>
<dbReference type="EMBL" id="VIVQ01000004">
    <property type="protein sequence ID" value="TWE07839.1"/>
    <property type="molecule type" value="Genomic_DNA"/>
</dbReference>
<name>A0A561DWU5_9MICO</name>
<dbReference type="NCBIfam" id="NF006960">
    <property type="entry name" value="PRK09437.1"/>
    <property type="match status" value="1"/>
</dbReference>
<dbReference type="Gene3D" id="3.40.30.10">
    <property type="entry name" value="Glutaredoxin"/>
    <property type="match status" value="1"/>
</dbReference>
<evidence type="ECO:0000256" key="10">
    <source>
        <dbReference type="ARBA" id="ARBA00038489"/>
    </source>
</evidence>
<keyword evidence="7" id="KW-1015">Disulfide bond</keyword>
<sequence length="155" mass="16608">MPRLESGDLAPDFTLTSDTGDTVGLSDYSGRRLVIFFYPAAMTPGCTKEACDFRDSLTTLTDAGYAVVGISPDKPEKLAKFVEKESLTYPLLSDPDKQTLEAYGAYGEKKLYGKTVVGVIRSTIVVGTDGKVELAKYNVKATGHVAMLSKALGLV</sequence>
<dbReference type="InterPro" id="IPR024706">
    <property type="entry name" value="Peroxiredoxin_AhpC-typ"/>
</dbReference>
<comment type="subunit">
    <text evidence="2">Monomer.</text>
</comment>
<dbReference type="OrthoDB" id="9812811at2"/>
<evidence type="ECO:0000256" key="8">
    <source>
        <dbReference type="ARBA" id="ARBA00023284"/>
    </source>
</evidence>
<dbReference type="CDD" id="cd03017">
    <property type="entry name" value="PRX_BCP"/>
    <property type="match status" value="1"/>
</dbReference>
<gene>
    <name evidence="15" type="ORF">BKA23_3205</name>
</gene>
<protein>
    <recommendedName>
        <fullName evidence="3">thioredoxin-dependent peroxiredoxin</fullName>
        <ecNumber evidence="3">1.11.1.24</ecNumber>
    </recommendedName>
    <alternativeName>
        <fullName evidence="11">Bacterioferritin comigratory protein</fullName>
    </alternativeName>
    <alternativeName>
        <fullName evidence="9">Thioredoxin peroxidase</fullName>
    </alternativeName>
</protein>
<dbReference type="RefSeq" id="WP_145230255.1">
    <property type="nucleotide sequence ID" value="NZ_VIVQ01000004.1"/>
</dbReference>
<comment type="function">
    <text evidence="1">Thiol-specific peroxidase that catalyzes the reduction of hydrogen peroxide and organic hydroperoxides to water and alcohols, respectively. Plays a role in cell protection against oxidative stress by detoxifying peroxides and as sensor of hydrogen peroxide-mediated signaling events.</text>
</comment>
<comment type="caution">
    <text evidence="15">The sequence shown here is derived from an EMBL/GenBank/DDBJ whole genome shotgun (WGS) entry which is preliminary data.</text>
</comment>
<comment type="similarity">
    <text evidence="10">Belongs to the peroxiredoxin family. BCP/PrxQ subfamily.</text>
</comment>
<dbReference type="GO" id="GO:0005737">
    <property type="term" value="C:cytoplasm"/>
    <property type="evidence" value="ECO:0007669"/>
    <property type="project" value="TreeGrafter"/>
</dbReference>
<dbReference type="Proteomes" id="UP000318297">
    <property type="component" value="Unassembled WGS sequence"/>
</dbReference>
<evidence type="ECO:0000256" key="9">
    <source>
        <dbReference type="ARBA" id="ARBA00032824"/>
    </source>
</evidence>
<reference evidence="15 16" key="1">
    <citation type="submission" date="2019-06" db="EMBL/GenBank/DDBJ databases">
        <title>Sequencing the genomes of 1000 actinobacteria strains.</title>
        <authorList>
            <person name="Klenk H.-P."/>
        </authorList>
    </citation>
    <scope>NUCLEOTIDE SEQUENCE [LARGE SCALE GENOMIC DNA]</scope>
    <source>
        <strain evidence="15 16">DSM 19560</strain>
    </source>
</reference>
<dbReference type="PIRSF" id="PIRSF000239">
    <property type="entry name" value="AHPC"/>
    <property type="match status" value="1"/>
</dbReference>
<evidence type="ECO:0000313" key="16">
    <source>
        <dbReference type="Proteomes" id="UP000318297"/>
    </source>
</evidence>
<dbReference type="InterPro" id="IPR013766">
    <property type="entry name" value="Thioredoxin_domain"/>
</dbReference>
<dbReference type="SUPFAM" id="SSF52833">
    <property type="entry name" value="Thioredoxin-like"/>
    <property type="match status" value="1"/>
</dbReference>
<accession>A0A561DWU5</accession>
<evidence type="ECO:0000256" key="13">
    <source>
        <dbReference type="PIRSR" id="PIRSR000239-1"/>
    </source>
</evidence>
<organism evidence="15 16">
    <name type="scientific">Rudaeicoccus suwonensis</name>
    <dbReference type="NCBI Taxonomy" id="657409"/>
    <lineage>
        <taxon>Bacteria</taxon>
        <taxon>Bacillati</taxon>
        <taxon>Actinomycetota</taxon>
        <taxon>Actinomycetes</taxon>
        <taxon>Micrococcales</taxon>
        <taxon>Dermacoccaceae</taxon>
        <taxon>Rudaeicoccus</taxon>
    </lineage>
</organism>
<dbReference type="InterPro" id="IPR000866">
    <property type="entry name" value="AhpC/TSA"/>
</dbReference>
<dbReference type="AlphaFoldDB" id="A0A561DWU5"/>
<keyword evidence="6" id="KW-0560">Oxidoreductase</keyword>
<keyword evidence="4" id="KW-0575">Peroxidase</keyword>
<dbReference type="EC" id="1.11.1.24" evidence="3"/>
<comment type="catalytic activity">
    <reaction evidence="12">
        <text>a hydroperoxide + [thioredoxin]-dithiol = an alcohol + [thioredoxin]-disulfide + H2O</text>
        <dbReference type="Rhea" id="RHEA:62620"/>
        <dbReference type="Rhea" id="RHEA-COMP:10698"/>
        <dbReference type="Rhea" id="RHEA-COMP:10700"/>
        <dbReference type="ChEBI" id="CHEBI:15377"/>
        <dbReference type="ChEBI" id="CHEBI:29950"/>
        <dbReference type="ChEBI" id="CHEBI:30879"/>
        <dbReference type="ChEBI" id="CHEBI:35924"/>
        <dbReference type="ChEBI" id="CHEBI:50058"/>
        <dbReference type="EC" id="1.11.1.24"/>
    </reaction>
</comment>
<evidence type="ECO:0000256" key="5">
    <source>
        <dbReference type="ARBA" id="ARBA00022862"/>
    </source>
</evidence>
<evidence type="ECO:0000256" key="12">
    <source>
        <dbReference type="ARBA" id="ARBA00049091"/>
    </source>
</evidence>
<evidence type="ECO:0000256" key="4">
    <source>
        <dbReference type="ARBA" id="ARBA00022559"/>
    </source>
</evidence>
<keyword evidence="5" id="KW-0049">Antioxidant</keyword>
<keyword evidence="8" id="KW-0676">Redox-active center</keyword>
<proteinExistence type="inferred from homology"/>
<dbReference type="Pfam" id="PF00578">
    <property type="entry name" value="AhpC-TSA"/>
    <property type="match status" value="1"/>
</dbReference>
<evidence type="ECO:0000256" key="6">
    <source>
        <dbReference type="ARBA" id="ARBA00023002"/>
    </source>
</evidence>
<dbReference type="PANTHER" id="PTHR42801">
    <property type="entry name" value="THIOREDOXIN-DEPENDENT PEROXIDE REDUCTASE"/>
    <property type="match status" value="1"/>
</dbReference>
<dbReference type="FunFam" id="3.40.30.10:FF:000007">
    <property type="entry name" value="Thioredoxin-dependent thiol peroxidase"/>
    <property type="match status" value="1"/>
</dbReference>
<dbReference type="InterPro" id="IPR050924">
    <property type="entry name" value="Peroxiredoxin_BCP/PrxQ"/>
</dbReference>
<evidence type="ECO:0000256" key="3">
    <source>
        <dbReference type="ARBA" id="ARBA00013017"/>
    </source>
</evidence>
<dbReference type="GO" id="GO:0008379">
    <property type="term" value="F:thioredoxin peroxidase activity"/>
    <property type="evidence" value="ECO:0007669"/>
    <property type="project" value="TreeGrafter"/>
</dbReference>
<dbReference type="PROSITE" id="PS51352">
    <property type="entry name" value="THIOREDOXIN_2"/>
    <property type="match status" value="1"/>
</dbReference>
<evidence type="ECO:0000256" key="2">
    <source>
        <dbReference type="ARBA" id="ARBA00011245"/>
    </source>
</evidence>
<dbReference type="GO" id="GO:0045454">
    <property type="term" value="P:cell redox homeostasis"/>
    <property type="evidence" value="ECO:0007669"/>
    <property type="project" value="TreeGrafter"/>
</dbReference>
<evidence type="ECO:0000256" key="1">
    <source>
        <dbReference type="ARBA" id="ARBA00003330"/>
    </source>
</evidence>
<dbReference type="PANTHER" id="PTHR42801:SF4">
    <property type="entry name" value="AHPC_TSA FAMILY PROTEIN"/>
    <property type="match status" value="1"/>
</dbReference>